<dbReference type="GO" id="GO:0046527">
    <property type="term" value="F:glucosyltransferase activity"/>
    <property type="evidence" value="ECO:0007669"/>
    <property type="project" value="TreeGrafter"/>
</dbReference>
<dbReference type="Gene3D" id="2.60.40.10">
    <property type="entry name" value="Immunoglobulins"/>
    <property type="match status" value="1"/>
</dbReference>
<protein>
    <submittedName>
        <fullName evidence="2">CAP10 domain-containing protein</fullName>
    </submittedName>
</protein>
<reference evidence="2" key="1">
    <citation type="submission" date="2016-11" db="UniProtKB">
        <authorList>
            <consortium name="WormBaseParasite"/>
        </authorList>
    </citation>
    <scope>IDENTIFICATION</scope>
</reference>
<dbReference type="PANTHER" id="PTHR12203">
    <property type="entry name" value="KDEL LYS-ASP-GLU-LEU CONTAINING - RELATED"/>
    <property type="match status" value="1"/>
</dbReference>
<dbReference type="PANTHER" id="PTHR12203:SF122">
    <property type="entry name" value="GLYCOSYL TRANSFERASE CAP10 DOMAIN-CONTAINING PROTEIN"/>
    <property type="match status" value="1"/>
</dbReference>
<dbReference type="AlphaFoldDB" id="A0A1I8HFU0"/>
<dbReference type="OrthoDB" id="541052at2759"/>
<dbReference type="InterPro" id="IPR013783">
    <property type="entry name" value="Ig-like_fold"/>
</dbReference>
<dbReference type="Proteomes" id="UP000095280">
    <property type="component" value="Unplaced"/>
</dbReference>
<dbReference type="SMART" id="SM00672">
    <property type="entry name" value="CAP10"/>
    <property type="match status" value="1"/>
</dbReference>
<dbReference type="GO" id="GO:0012505">
    <property type="term" value="C:endomembrane system"/>
    <property type="evidence" value="ECO:0007669"/>
    <property type="project" value="TreeGrafter"/>
</dbReference>
<dbReference type="InterPro" id="IPR051091">
    <property type="entry name" value="O-Glucosyltr/Glycosyltrsf_90"/>
</dbReference>
<organism evidence="1 2">
    <name type="scientific">Macrostomum lignano</name>
    <dbReference type="NCBI Taxonomy" id="282301"/>
    <lineage>
        <taxon>Eukaryota</taxon>
        <taxon>Metazoa</taxon>
        <taxon>Spiralia</taxon>
        <taxon>Lophotrochozoa</taxon>
        <taxon>Platyhelminthes</taxon>
        <taxon>Rhabditophora</taxon>
        <taxon>Macrostomorpha</taxon>
        <taxon>Macrostomida</taxon>
        <taxon>Macrostomidae</taxon>
        <taxon>Macrostomum</taxon>
    </lineage>
</organism>
<keyword evidence="1" id="KW-1185">Reference proteome</keyword>
<dbReference type="Pfam" id="PF05686">
    <property type="entry name" value="Glyco_transf_90"/>
    <property type="match status" value="1"/>
</dbReference>
<name>A0A1I8HFU0_9PLAT</name>
<dbReference type="InterPro" id="IPR006598">
    <property type="entry name" value="CAP10"/>
</dbReference>
<proteinExistence type="predicted"/>
<dbReference type="WBParaSite" id="maker-uti_cns_0005963-snap-gene-0.7-mRNA-1">
    <property type="protein sequence ID" value="maker-uti_cns_0005963-snap-gene-0.7-mRNA-1"/>
    <property type="gene ID" value="maker-uti_cns_0005963-snap-gene-0.7"/>
</dbReference>
<evidence type="ECO:0000313" key="2">
    <source>
        <dbReference type="WBParaSite" id="maker-uti_cns_0005963-snap-gene-0.7-mRNA-1"/>
    </source>
</evidence>
<dbReference type="STRING" id="282301.A0A1I8HFU0"/>
<evidence type="ECO:0000313" key="1">
    <source>
        <dbReference type="Proteomes" id="UP000095280"/>
    </source>
</evidence>
<accession>A0A1I8HFU0</accession>
<sequence length="512" mass="58505">MGLSALLLLPAFCLLSFAVAASGPLPDPANFLVFGPGLDGRRTLPVRYLFVQMRDTAGRQLDDASLPEVDSDALRLELSAAGSEDRRLRYTSEALRLGGGLYVLRYRLHETVHSDASLSVFYFGMPVAQSPYRLSGPLRDEQCNCPQMDLSGWLDYHGCRSFNYSQLEADFARFSGPAGIQMPIVAAEAAKRFDNDGAYAYCRYVIKDNELYRSCFGKHTGFTFMSDPLLLSLLRKFRAPDLDFILNLGDWPLSRLDRLPHLPILSWCGSRHTSDIVLPTYELTEATVSMMDRIYNDLMRTAHDSMRYRWPNRLSRAFFRGRDSNKRRLELVQLSMAKPDLVDARLTNMFFFQHEKYLGDIVKHVPLGDFFKYKYQVSIDGTVAAYRLPFLLAGGSPVLKQDSDYYEHFYRDLEPMKHYVPLREDLGDLEERLAWLRAHDSQAEKIGESGRQFVLNRLMPEQVLCYLGQVLERYGQLLRSPVAVSQSYEHIKQPSDSNCRCDWTGPGVRDEL</sequence>